<dbReference type="PANTHER" id="PTHR33972">
    <property type="entry name" value="EXPRESSED PROTEIN"/>
    <property type="match status" value="1"/>
</dbReference>
<name>A0AA88VCB4_9ASTE</name>
<dbReference type="PANTHER" id="PTHR33972:SF2">
    <property type="entry name" value="OS04G0606700 PROTEIN"/>
    <property type="match status" value="1"/>
</dbReference>
<gene>
    <name evidence="2" type="ORF">RJ639_018547</name>
</gene>
<evidence type="ECO:0000313" key="2">
    <source>
        <dbReference type="EMBL" id="KAK3004323.1"/>
    </source>
</evidence>
<dbReference type="EMBL" id="JAVXUP010002274">
    <property type="protein sequence ID" value="KAK3004323.1"/>
    <property type="molecule type" value="Genomic_DNA"/>
</dbReference>
<organism evidence="2 3">
    <name type="scientific">Escallonia herrerae</name>
    <dbReference type="NCBI Taxonomy" id="1293975"/>
    <lineage>
        <taxon>Eukaryota</taxon>
        <taxon>Viridiplantae</taxon>
        <taxon>Streptophyta</taxon>
        <taxon>Embryophyta</taxon>
        <taxon>Tracheophyta</taxon>
        <taxon>Spermatophyta</taxon>
        <taxon>Magnoliopsida</taxon>
        <taxon>eudicotyledons</taxon>
        <taxon>Gunneridae</taxon>
        <taxon>Pentapetalae</taxon>
        <taxon>asterids</taxon>
        <taxon>campanulids</taxon>
        <taxon>Escalloniales</taxon>
        <taxon>Escalloniaceae</taxon>
        <taxon>Escallonia</taxon>
    </lineage>
</organism>
<accession>A0AA88VCB4</accession>
<proteinExistence type="predicted"/>
<dbReference type="AlphaFoldDB" id="A0AA88VCB4"/>
<reference evidence="2" key="1">
    <citation type="submission" date="2022-12" db="EMBL/GenBank/DDBJ databases">
        <title>Draft genome assemblies for two species of Escallonia (Escalloniales).</title>
        <authorList>
            <person name="Chanderbali A."/>
            <person name="Dervinis C."/>
            <person name="Anghel I."/>
            <person name="Soltis D."/>
            <person name="Soltis P."/>
            <person name="Zapata F."/>
        </authorList>
    </citation>
    <scope>NUCLEOTIDE SEQUENCE</scope>
    <source>
        <strain evidence="2">UCBG64.0493</strain>
        <tissue evidence="2">Leaf</tissue>
    </source>
</reference>
<evidence type="ECO:0000313" key="3">
    <source>
        <dbReference type="Proteomes" id="UP001188597"/>
    </source>
</evidence>
<dbReference type="Proteomes" id="UP001188597">
    <property type="component" value="Unassembled WGS sequence"/>
</dbReference>
<feature type="region of interest" description="Disordered" evidence="1">
    <location>
        <begin position="148"/>
        <end position="179"/>
    </location>
</feature>
<sequence length="179" mass="19734">MARSLSLALIRVSNPALFATISPPTTYMARLLTLRSHSTQSGNVYAVDPNLADADAEALMVQKMEDAIHGIIVRRSAPDWLPFRPGSSYWVPQQRGSYGMAEVLQKLANTLTEEEVMSLTTARGWPSSAFFVSRMVRLVIPSVSAKVSNKQPYGQDASPRKGEVEVFSRNTSQSEDDEE</sequence>
<keyword evidence="3" id="KW-1185">Reference proteome</keyword>
<comment type="caution">
    <text evidence="2">The sequence shown here is derived from an EMBL/GenBank/DDBJ whole genome shotgun (WGS) entry which is preliminary data.</text>
</comment>
<evidence type="ECO:0000256" key="1">
    <source>
        <dbReference type="SAM" id="MobiDB-lite"/>
    </source>
</evidence>
<protein>
    <submittedName>
        <fullName evidence="2">Uncharacterized protein</fullName>
    </submittedName>
</protein>